<dbReference type="Proteomes" id="UP000821845">
    <property type="component" value="Chromosome 7"/>
</dbReference>
<evidence type="ECO:0000313" key="2">
    <source>
        <dbReference type="Proteomes" id="UP000821845"/>
    </source>
</evidence>
<comment type="caution">
    <text evidence="1">The sequence shown here is derived from an EMBL/GenBank/DDBJ whole genome shotgun (WGS) entry which is preliminary data.</text>
</comment>
<keyword evidence="2" id="KW-1185">Reference proteome</keyword>
<proteinExistence type="predicted"/>
<gene>
    <name evidence="1" type="ORF">HPB50_023881</name>
</gene>
<accession>A0ACB7S196</accession>
<evidence type="ECO:0000313" key="1">
    <source>
        <dbReference type="EMBL" id="KAH6926932.1"/>
    </source>
</evidence>
<protein>
    <submittedName>
        <fullName evidence="1">Uncharacterized protein</fullName>
    </submittedName>
</protein>
<name>A0ACB7S196_HYAAI</name>
<organism evidence="1 2">
    <name type="scientific">Hyalomma asiaticum</name>
    <name type="common">Tick</name>
    <dbReference type="NCBI Taxonomy" id="266040"/>
    <lineage>
        <taxon>Eukaryota</taxon>
        <taxon>Metazoa</taxon>
        <taxon>Ecdysozoa</taxon>
        <taxon>Arthropoda</taxon>
        <taxon>Chelicerata</taxon>
        <taxon>Arachnida</taxon>
        <taxon>Acari</taxon>
        <taxon>Parasitiformes</taxon>
        <taxon>Ixodida</taxon>
        <taxon>Ixodoidea</taxon>
        <taxon>Ixodidae</taxon>
        <taxon>Hyalomminae</taxon>
        <taxon>Hyalomma</taxon>
    </lineage>
</organism>
<sequence length="151" mass="17004">MVTEYRGHHRLACYRHRDTQVIGAAGFCPVTECVHLHGVVATTDDNPDVWMVTECRPPLPDLCMVTEYRCTATETRKSPFGARVDVVALPLSSIEWPCSQRPTEEVIVYRNHAGVHPAHIHIQTRTDAHIHIHNSSRILKGGIMFTRVTNS</sequence>
<dbReference type="EMBL" id="CM023487">
    <property type="protein sequence ID" value="KAH6926932.1"/>
    <property type="molecule type" value="Genomic_DNA"/>
</dbReference>
<reference evidence="1" key="1">
    <citation type="submission" date="2020-05" db="EMBL/GenBank/DDBJ databases">
        <title>Large-scale comparative analyses of tick genomes elucidate their genetic diversity and vector capacities.</title>
        <authorList>
            <person name="Jia N."/>
            <person name="Wang J."/>
            <person name="Shi W."/>
            <person name="Du L."/>
            <person name="Sun Y."/>
            <person name="Zhan W."/>
            <person name="Jiang J."/>
            <person name="Wang Q."/>
            <person name="Zhang B."/>
            <person name="Ji P."/>
            <person name="Sakyi L.B."/>
            <person name="Cui X."/>
            <person name="Yuan T."/>
            <person name="Jiang B."/>
            <person name="Yang W."/>
            <person name="Lam T.T.-Y."/>
            <person name="Chang Q."/>
            <person name="Ding S."/>
            <person name="Wang X."/>
            <person name="Zhu J."/>
            <person name="Ruan X."/>
            <person name="Zhao L."/>
            <person name="Wei J."/>
            <person name="Que T."/>
            <person name="Du C."/>
            <person name="Cheng J."/>
            <person name="Dai P."/>
            <person name="Han X."/>
            <person name="Huang E."/>
            <person name="Gao Y."/>
            <person name="Liu J."/>
            <person name="Shao H."/>
            <person name="Ye R."/>
            <person name="Li L."/>
            <person name="Wei W."/>
            <person name="Wang X."/>
            <person name="Wang C."/>
            <person name="Yang T."/>
            <person name="Huo Q."/>
            <person name="Li W."/>
            <person name="Guo W."/>
            <person name="Chen H."/>
            <person name="Zhou L."/>
            <person name="Ni X."/>
            <person name="Tian J."/>
            <person name="Zhou Y."/>
            <person name="Sheng Y."/>
            <person name="Liu T."/>
            <person name="Pan Y."/>
            <person name="Xia L."/>
            <person name="Li J."/>
            <person name="Zhao F."/>
            <person name="Cao W."/>
        </authorList>
    </citation>
    <scope>NUCLEOTIDE SEQUENCE</scope>
    <source>
        <strain evidence="1">Hyas-2018</strain>
    </source>
</reference>